<organism evidence="2 3">
    <name type="scientific">Reyranella soli</name>
    <dbReference type="NCBI Taxonomy" id="1230389"/>
    <lineage>
        <taxon>Bacteria</taxon>
        <taxon>Pseudomonadati</taxon>
        <taxon>Pseudomonadota</taxon>
        <taxon>Alphaproteobacteria</taxon>
        <taxon>Hyphomicrobiales</taxon>
        <taxon>Reyranellaceae</taxon>
        <taxon>Reyranella</taxon>
    </lineage>
</organism>
<dbReference type="EMBL" id="BKAJ01000037">
    <property type="protein sequence ID" value="GEP55359.1"/>
    <property type="molecule type" value="Genomic_DNA"/>
</dbReference>
<keyword evidence="3" id="KW-1185">Reference proteome</keyword>
<dbReference type="RefSeq" id="WP_147149447.1">
    <property type="nucleotide sequence ID" value="NZ_BKAJ01000037.1"/>
</dbReference>
<proteinExistence type="predicted"/>
<dbReference type="AlphaFoldDB" id="A0A512N8P3"/>
<feature type="region of interest" description="Disordered" evidence="1">
    <location>
        <begin position="131"/>
        <end position="151"/>
    </location>
</feature>
<name>A0A512N8P3_9HYPH</name>
<accession>A0A512N8P3</accession>
<dbReference type="Proteomes" id="UP000321058">
    <property type="component" value="Unassembled WGS sequence"/>
</dbReference>
<reference evidence="2 3" key="1">
    <citation type="submission" date="2019-07" db="EMBL/GenBank/DDBJ databases">
        <title>Whole genome shotgun sequence of Reyranella soli NBRC 108950.</title>
        <authorList>
            <person name="Hosoyama A."/>
            <person name="Uohara A."/>
            <person name="Ohji S."/>
            <person name="Ichikawa N."/>
        </authorList>
    </citation>
    <scope>NUCLEOTIDE SEQUENCE [LARGE SCALE GENOMIC DNA]</scope>
    <source>
        <strain evidence="2 3">NBRC 108950</strain>
    </source>
</reference>
<evidence type="ECO:0000313" key="3">
    <source>
        <dbReference type="Proteomes" id="UP000321058"/>
    </source>
</evidence>
<evidence type="ECO:0000256" key="1">
    <source>
        <dbReference type="SAM" id="MobiDB-lite"/>
    </source>
</evidence>
<feature type="compositionally biased region" description="Basic and acidic residues" evidence="1">
    <location>
        <begin position="7"/>
        <end position="16"/>
    </location>
</feature>
<protein>
    <submittedName>
        <fullName evidence="2">Uncharacterized protein</fullName>
    </submittedName>
</protein>
<feature type="region of interest" description="Disordered" evidence="1">
    <location>
        <begin position="1"/>
        <end position="39"/>
    </location>
</feature>
<gene>
    <name evidence="2" type="ORF">RSO01_25250</name>
</gene>
<evidence type="ECO:0000313" key="2">
    <source>
        <dbReference type="EMBL" id="GEP55359.1"/>
    </source>
</evidence>
<comment type="caution">
    <text evidence="2">The sequence shown here is derived from an EMBL/GenBank/DDBJ whole genome shotgun (WGS) entry which is preliminary data.</text>
</comment>
<sequence length="151" mass="16308">MSSNFEQRAKDMPRVDKRGRKPGPWGSKPWRDAVSRAAHRRDPATGLRYLEMAAAALVRRAVEGDDAALKELGDRLDGRVSGNAGEGQARVSFVVHMPAPLQPDAWARSAGVNHAAVGSVAPCHTMVEAQRTDFGDDVGDGEGESERFTRS</sequence>